<evidence type="ECO:0000313" key="3">
    <source>
        <dbReference type="EMBL" id="GAA2093783.1"/>
    </source>
</evidence>
<dbReference type="EMBL" id="BAAAMQ010000002">
    <property type="protein sequence ID" value="GAA2093783.1"/>
    <property type="molecule type" value="Genomic_DNA"/>
</dbReference>
<dbReference type="Proteomes" id="UP001501161">
    <property type="component" value="Unassembled WGS sequence"/>
</dbReference>
<gene>
    <name evidence="3" type="ORF">GCM10009726_00340</name>
</gene>
<feature type="compositionally biased region" description="Low complexity" evidence="1">
    <location>
        <begin position="21"/>
        <end position="32"/>
    </location>
</feature>
<keyword evidence="4" id="KW-1185">Reference proteome</keyword>
<dbReference type="InterPro" id="IPR010093">
    <property type="entry name" value="SinI_DNA-bd"/>
</dbReference>
<feature type="region of interest" description="Disordered" evidence="1">
    <location>
        <begin position="1"/>
        <end position="32"/>
    </location>
</feature>
<dbReference type="Gene3D" id="1.10.10.10">
    <property type="entry name" value="Winged helix-like DNA-binding domain superfamily/Winged helix DNA-binding domain"/>
    <property type="match status" value="1"/>
</dbReference>
<organism evidence="3 4">
    <name type="scientific">Nocardioides furvisabuli</name>
    <dbReference type="NCBI Taxonomy" id="375542"/>
    <lineage>
        <taxon>Bacteria</taxon>
        <taxon>Bacillati</taxon>
        <taxon>Actinomycetota</taxon>
        <taxon>Actinomycetes</taxon>
        <taxon>Propionibacteriales</taxon>
        <taxon>Nocardioidaceae</taxon>
        <taxon>Nocardioides</taxon>
    </lineage>
</organism>
<proteinExistence type="predicted"/>
<dbReference type="InterPro" id="IPR009061">
    <property type="entry name" value="DNA-bd_dom_put_sf"/>
</dbReference>
<dbReference type="InterPro" id="IPR036388">
    <property type="entry name" value="WH-like_DNA-bd_sf"/>
</dbReference>
<dbReference type="NCBIfam" id="TIGR01764">
    <property type="entry name" value="excise"/>
    <property type="match status" value="1"/>
</dbReference>
<reference evidence="3 4" key="1">
    <citation type="journal article" date="2019" name="Int. J. Syst. Evol. Microbiol.">
        <title>The Global Catalogue of Microorganisms (GCM) 10K type strain sequencing project: providing services to taxonomists for standard genome sequencing and annotation.</title>
        <authorList>
            <consortium name="The Broad Institute Genomics Platform"/>
            <consortium name="The Broad Institute Genome Sequencing Center for Infectious Disease"/>
            <person name="Wu L."/>
            <person name="Ma J."/>
        </authorList>
    </citation>
    <scope>NUCLEOTIDE SEQUENCE [LARGE SCALE GENOMIC DNA]</scope>
    <source>
        <strain evidence="3 4">JCM 13813</strain>
    </source>
</reference>
<dbReference type="Pfam" id="PF12728">
    <property type="entry name" value="HTH_17"/>
    <property type="match status" value="1"/>
</dbReference>
<dbReference type="SUPFAM" id="SSF46955">
    <property type="entry name" value="Putative DNA-binding domain"/>
    <property type="match status" value="1"/>
</dbReference>
<evidence type="ECO:0000313" key="4">
    <source>
        <dbReference type="Proteomes" id="UP001501161"/>
    </source>
</evidence>
<accession>A0ABN2WLY4</accession>
<comment type="caution">
    <text evidence="3">The sequence shown here is derived from an EMBL/GenBank/DDBJ whole genome shotgun (WGS) entry which is preliminary data.</text>
</comment>
<name>A0ABN2WLY4_9ACTN</name>
<evidence type="ECO:0000256" key="1">
    <source>
        <dbReference type="SAM" id="MobiDB-lite"/>
    </source>
</evidence>
<feature type="domain" description="Helix-turn-helix" evidence="2">
    <location>
        <begin position="36"/>
        <end position="86"/>
    </location>
</feature>
<dbReference type="InterPro" id="IPR041657">
    <property type="entry name" value="HTH_17"/>
</dbReference>
<evidence type="ECO:0000259" key="2">
    <source>
        <dbReference type="Pfam" id="PF12728"/>
    </source>
</evidence>
<sequence>MTTTDHSRTAPVASERSAHLTGMTTDTTTGRGLEPLMNIEELAEYLGVPVTTIYDWRVAGKGPCAIRVGRSLKFAVSDVREWLAHHRETSPGHAPQGR</sequence>
<protein>
    <recommendedName>
        <fullName evidence="2">Helix-turn-helix domain-containing protein</fullName>
    </recommendedName>
</protein>